<accession>A0A7R6SZ07</accession>
<sequence length="310" mass="35493">MVKLLRLILIITIGIGLLWVGNRFHVTVQDSKADVFDFFYGGTKSIPDFMEGANYSPKGKTIANGVPFTYSVEVVNASIDDVIDYYKNLYNPHFLRMFTDEQLERAGVQQGDDAFKAIRFYETIFAKLAPPVLEFKGETMGMLGILDMGDNTKLFIDKKAGEKIVPKVVMAFKENPESEKTVVVKYWTDKVFSFKNFVPEGNEDLPGFDLDDVDRHPYSQRLLSIAQKDNYASSKLVAYRVDDNIDSVIIYYLSDLRGNEWEIPETVVKALDKAKEKRFIYARKGNKSLYITFCVDRLNYTSVVMVEKYE</sequence>
<dbReference type="RefSeq" id="WP_201328671.1">
    <property type="nucleotide sequence ID" value="NZ_AP017470.1"/>
</dbReference>
<dbReference type="KEGG" id="thyd:TTHT_0757"/>
<protein>
    <submittedName>
        <fullName evidence="1">Uncharacterized protein</fullName>
    </submittedName>
</protein>
<keyword evidence="2" id="KW-1185">Reference proteome</keyword>
<organism evidence="1 2">
    <name type="scientific">Thermotomaculum hydrothermale</name>
    <dbReference type="NCBI Taxonomy" id="981385"/>
    <lineage>
        <taxon>Bacteria</taxon>
        <taxon>Pseudomonadati</taxon>
        <taxon>Acidobacteriota</taxon>
        <taxon>Holophagae</taxon>
        <taxon>Thermotomaculales</taxon>
        <taxon>Thermotomaculaceae</taxon>
        <taxon>Thermotomaculum</taxon>
    </lineage>
</organism>
<proteinExistence type="predicted"/>
<dbReference type="EMBL" id="AP017470">
    <property type="protein sequence ID" value="BBB32325.1"/>
    <property type="molecule type" value="Genomic_DNA"/>
</dbReference>
<evidence type="ECO:0000313" key="1">
    <source>
        <dbReference type="EMBL" id="BBB32325.1"/>
    </source>
</evidence>
<reference evidence="1 2" key="1">
    <citation type="journal article" date="2012" name="Extremophiles">
        <title>Thermotomaculum hydrothermale gen. nov., sp. nov., a novel heterotrophic thermophile within the phylum Acidobacteria from a deep-sea hydrothermal vent chimney in the Southern Okinawa Trough.</title>
        <authorList>
            <person name="Izumi H."/>
            <person name="Nunoura T."/>
            <person name="Miyazaki M."/>
            <person name="Mino S."/>
            <person name="Toki T."/>
            <person name="Takai K."/>
            <person name="Sako Y."/>
            <person name="Sawabe T."/>
            <person name="Nakagawa S."/>
        </authorList>
    </citation>
    <scope>NUCLEOTIDE SEQUENCE [LARGE SCALE GENOMIC DNA]</scope>
    <source>
        <strain evidence="1 2">AC55</strain>
    </source>
</reference>
<gene>
    <name evidence="1" type="ORF">TTHT_0757</name>
</gene>
<dbReference type="AlphaFoldDB" id="A0A7R6SZ07"/>
<evidence type="ECO:0000313" key="2">
    <source>
        <dbReference type="Proteomes" id="UP000595564"/>
    </source>
</evidence>
<name>A0A7R6SZ07_9BACT</name>
<dbReference type="Proteomes" id="UP000595564">
    <property type="component" value="Chromosome"/>
</dbReference>